<evidence type="ECO:0000256" key="11">
    <source>
        <dbReference type="PROSITE-ProRule" id="PRU00042"/>
    </source>
</evidence>
<dbReference type="GeneTree" id="ENSGT01150000286936"/>
<evidence type="ECO:0000313" key="14">
    <source>
        <dbReference type="Ensembl" id="ENSFHEP00000005004.1"/>
    </source>
</evidence>
<dbReference type="FunFam" id="3.30.160.60:FF:000557">
    <property type="entry name" value="zinc finger and SCAN domain-containing protein 29"/>
    <property type="match status" value="1"/>
</dbReference>
<dbReference type="FunFam" id="3.30.160.60:FF:000097">
    <property type="entry name" value="Zinc finger protein"/>
    <property type="match status" value="1"/>
</dbReference>
<evidence type="ECO:0000313" key="15">
    <source>
        <dbReference type="Proteomes" id="UP000265000"/>
    </source>
</evidence>
<dbReference type="FunFam" id="3.30.160.60:FF:001249">
    <property type="entry name" value="CTCF"/>
    <property type="match status" value="2"/>
</dbReference>
<feature type="domain" description="C2H2-type" evidence="13">
    <location>
        <begin position="421"/>
        <end position="448"/>
    </location>
</feature>
<feature type="domain" description="C2H2-type" evidence="13">
    <location>
        <begin position="337"/>
        <end position="364"/>
    </location>
</feature>
<feature type="domain" description="C2H2-type" evidence="13">
    <location>
        <begin position="253"/>
        <end position="280"/>
    </location>
</feature>
<keyword evidence="7" id="KW-0805">Transcription regulation</keyword>
<sequence>CVSVLAADVKEEAPEEQSLKEEQQESELLQIKEEQEEPGAHQGEQLLVKEETDTRFPLTDAPINNVKQKVIVKEEASLDHRPCADLLDPNPPYIKEEQEGVYISLPGEQFNGEEVINAIKFPVASPPKKTLDGVDKAVSPQLYPDQIKGREVPEENDGEESSRIQDHPDASISLKIEDAEEDEEHSDEDHRLSELKRLSDSGYKKCSTGKKNLDSKKKAQTGVKLSCKDCNKTFIGKYALNAHMEIHTGQKPFFCGLCGQTFSRKSTLNIHMRIHTGQKPFCCDLCGQTFNRKSILNTHMNIHTGQKPFCCHLCERRFTQKSHLNRHMRIHTGQKPFSCDLCGRRFCLKAHLNTHMRIHTGQKPFCCDLCGQRFSQKSTLNRHMRIHTGQKPFSCDLCGKRFSLKAHLNTHRRIHTGQKPFCCDLCGQRFSQKSTLNRHMRIHTEQKPS</sequence>
<evidence type="ECO:0000256" key="2">
    <source>
        <dbReference type="ARBA" id="ARBA00004123"/>
    </source>
</evidence>
<evidence type="ECO:0000256" key="3">
    <source>
        <dbReference type="ARBA" id="ARBA00022723"/>
    </source>
</evidence>
<name>A0A3Q2NZH1_FUNHE</name>
<evidence type="ECO:0000256" key="4">
    <source>
        <dbReference type="ARBA" id="ARBA00022737"/>
    </source>
</evidence>
<dbReference type="PROSITE" id="PS00028">
    <property type="entry name" value="ZINC_FINGER_C2H2_1"/>
    <property type="match status" value="8"/>
</dbReference>
<dbReference type="Ensembl" id="ENSFHET00000007897.1">
    <property type="protein sequence ID" value="ENSFHEP00000005004.1"/>
    <property type="gene ID" value="ENSFHEG00000000766.1"/>
</dbReference>
<dbReference type="Pfam" id="PF00096">
    <property type="entry name" value="zf-C2H2"/>
    <property type="match status" value="5"/>
</dbReference>
<dbReference type="SUPFAM" id="SSF57667">
    <property type="entry name" value="beta-beta-alpha zinc fingers"/>
    <property type="match status" value="4"/>
</dbReference>
<feature type="compositionally biased region" description="Basic and acidic residues" evidence="12">
    <location>
        <begin position="160"/>
        <end position="169"/>
    </location>
</feature>
<dbReference type="Proteomes" id="UP000265000">
    <property type="component" value="Unplaced"/>
</dbReference>
<dbReference type="Gene3D" id="3.30.160.60">
    <property type="entry name" value="Classic Zinc Finger"/>
    <property type="match status" value="8"/>
</dbReference>
<feature type="domain" description="C2H2-type" evidence="13">
    <location>
        <begin position="365"/>
        <end position="392"/>
    </location>
</feature>
<keyword evidence="5 11" id="KW-0863">Zinc-finger</keyword>
<keyword evidence="3" id="KW-0479">Metal-binding</keyword>
<dbReference type="GO" id="GO:0000981">
    <property type="term" value="F:DNA-binding transcription factor activity, RNA polymerase II-specific"/>
    <property type="evidence" value="ECO:0007669"/>
    <property type="project" value="TreeGrafter"/>
</dbReference>
<dbReference type="InterPro" id="IPR013087">
    <property type="entry name" value="Znf_C2H2_type"/>
</dbReference>
<dbReference type="STRING" id="8078.ENSFHEP00000005004"/>
<protein>
    <submittedName>
        <fullName evidence="14">Zinc finger protein 239-like</fullName>
    </submittedName>
</protein>
<reference evidence="14" key="2">
    <citation type="submission" date="2025-09" db="UniProtKB">
        <authorList>
            <consortium name="Ensembl"/>
        </authorList>
    </citation>
    <scope>IDENTIFICATION</scope>
</reference>
<feature type="domain" description="C2H2-type" evidence="13">
    <location>
        <begin position="225"/>
        <end position="252"/>
    </location>
</feature>
<dbReference type="PANTHER" id="PTHR23235:SF142">
    <property type="entry name" value="ZINC FINGER PROTEIN 384"/>
    <property type="match status" value="1"/>
</dbReference>
<evidence type="ECO:0000256" key="8">
    <source>
        <dbReference type="ARBA" id="ARBA00023125"/>
    </source>
</evidence>
<evidence type="ECO:0000256" key="5">
    <source>
        <dbReference type="ARBA" id="ARBA00022771"/>
    </source>
</evidence>
<keyword evidence="6" id="KW-0862">Zinc</keyword>
<dbReference type="Pfam" id="PF13465">
    <property type="entry name" value="zf-H2C2_2"/>
    <property type="match status" value="1"/>
</dbReference>
<evidence type="ECO:0000256" key="7">
    <source>
        <dbReference type="ARBA" id="ARBA00023015"/>
    </source>
</evidence>
<evidence type="ECO:0000256" key="10">
    <source>
        <dbReference type="ARBA" id="ARBA00023242"/>
    </source>
</evidence>
<keyword evidence="8" id="KW-0238">DNA-binding</keyword>
<dbReference type="AlphaFoldDB" id="A0A3Q2NZH1"/>
<feature type="domain" description="C2H2-type" evidence="13">
    <location>
        <begin position="281"/>
        <end position="308"/>
    </location>
</feature>
<dbReference type="SMART" id="SM00355">
    <property type="entry name" value="ZnF_C2H2"/>
    <property type="match status" value="8"/>
</dbReference>
<feature type="domain" description="C2H2-type" evidence="13">
    <location>
        <begin position="309"/>
        <end position="336"/>
    </location>
</feature>
<dbReference type="Pfam" id="PF13894">
    <property type="entry name" value="zf-C2H2_4"/>
    <property type="match status" value="1"/>
</dbReference>
<proteinExistence type="predicted"/>
<evidence type="ECO:0000256" key="9">
    <source>
        <dbReference type="ARBA" id="ARBA00023163"/>
    </source>
</evidence>
<evidence type="ECO:0000256" key="1">
    <source>
        <dbReference type="ARBA" id="ARBA00003767"/>
    </source>
</evidence>
<keyword evidence="9" id="KW-0804">Transcription</keyword>
<comment type="function">
    <text evidence="1">May be involved in transcriptional regulation.</text>
</comment>
<feature type="domain" description="C2H2-type" evidence="13">
    <location>
        <begin position="393"/>
        <end position="420"/>
    </location>
</feature>
<keyword evidence="4" id="KW-0677">Repeat</keyword>
<comment type="subcellular location">
    <subcellularLocation>
        <location evidence="2">Nucleus</location>
    </subcellularLocation>
</comment>
<dbReference type="GO" id="GO:0005634">
    <property type="term" value="C:nucleus"/>
    <property type="evidence" value="ECO:0007669"/>
    <property type="project" value="UniProtKB-SubCell"/>
</dbReference>
<keyword evidence="10" id="KW-0539">Nucleus</keyword>
<evidence type="ECO:0000259" key="13">
    <source>
        <dbReference type="PROSITE" id="PS50157"/>
    </source>
</evidence>
<organism evidence="14 15">
    <name type="scientific">Fundulus heteroclitus</name>
    <name type="common">Killifish</name>
    <name type="synonym">Mummichog</name>
    <dbReference type="NCBI Taxonomy" id="8078"/>
    <lineage>
        <taxon>Eukaryota</taxon>
        <taxon>Metazoa</taxon>
        <taxon>Chordata</taxon>
        <taxon>Craniata</taxon>
        <taxon>Vertebrata</taxon>
        <taxon>Euteleostomi</taxon>
        <taxon>Actinopterygii</taxon>
        <taxon>Neopterygii</taxon>
        <taxon>Teleostei</taxon>
        <taxon>Neoteleostei</taxon>
        <taxon>Acanthomorphata</taxon>
        <taxon>Ovalentaria</taxon>
        <taxon>Atherinomorphae</taxon>
        <taxon>Cyprinodontiformes</taxon>
        <taxon>Fundulidae</taxon>
        <taxon>Fundulus</taxon>
    </lineage>
</organism>
<dbReference type="GO" id="GO:0000978">
    <property type="term" value="F:RNA polymerase II cis-regulatory region sequence-specific DNA binding"/>
    <property type="evidence" value="ECO:0007669"/>
    <property type="project" value="TreeGrafter"/>
</dbReference>
<evidence type="ECO:0000256" key="12">
    <source>
        <dbReference type="SAM" id="MobiDB-lite"/>
    </source>
</evidence>
<feature type="compositionally biased region" description="Basic and acidic residues" evidence="12">
    <location>
        <begin position="8"/>
        <end position="23"/>
    </location>
</feature>
<dbReference type="PANTHER" id="PTHR23235">
    <property type="entry name" value="KRUEPPEL-LIKE TRANSCRIPTION FACTOR"/>
    <property type="match status" value="1"/>
</dbReference>
<dbReference type="FunFam" id="3.30.160.60:FF:000912">
    <property type="entry name" value="Zinc finger protein 660"/>
    <property type="match status" value="3"/>
</dbReference>
<dbReference type="PROSITE" id="PS50157">
    <property type="entry name" value="ZINC_FINGER_C2H2_2"/>
    <property type="match status" value="8"/>
</dbReference>
<feature type="region of interest" description="Disordered" evidence="12">
    <location>
        <begin position="1"/>
        <end position="60"/>
    </location>
</feature>
<reference evidence="14" key="1">
    <citation type="submission" date="2025-08" db="UniProtKB">
        <authorList>
            <consortium name="Ensembl"/>
        </authorList>
    </citation>
    <scope>IDENTIFICATION</scope>
</reference>
<dbReference type="InterPro" id="IPR036236">
    <property type="entry name" value="Znf_C2H2_sf"/>
</dbReference>
<keyword evidence="15" id="KW-1185">Reference proteome</keyword>
<evidence type="ECO:0000256" key="6">
    <source>
        <dbReference type="ARBA" id="ARBA00022833"/>
    </source>
</evidence>
<feature type="region of interest" description="Disordered" evidence="12">
    <location>
        <begin position="130"/>
        <end position="171"/>
    </location>
</feature>
<accession>A0A3Q2NZH1</accession>
<dbReference type="GO" id="GO:0008270">
    <property type="term" value="F:zinc ion binding"/>
    <property type="evidence" value="ECO:0007669"/>
    <property type="project" value="UniProtKB-KW"/>
</dbReference>